<feature type="compositionally biased region" description="Polar residues" evidence="13">
    <location>
        <begin position="372"/>
        <end position="382"/>
    </location>
</feature>
<protein>
    <recommendedName>
        <fullName evidence="10">Actin-binding LIM protein 2</fullName>
    </recommendedName>
    <alternativeName>
        <fullName evidence="11">Actin-binding LIM protein family member 2</fullName>
    </alternativeName>
</protein>
<feature type="domain" description="LIM zinc-binding" evidence="14">
    <location>
        <begin position="24"/>
        <end position="83"/>
    </location>
</feature>
<evidence type="ECO:0000256" key="11">
    <source>
        <dbReference type="ARBA" id="ARBA00075723"/>
    </source>
</evidence>
<evidence type="ECO:0000256" key="7">
    <source>
        <dbReference type="ARBA" id="ARBA00023038"/>
    </source>
</evidence>
<dbReference type="PROSITE" id="PS50023">
    <property type="entry name" value="LIM_DOMAIN_2"/>
    <property type="match status" value="3"/>
</dbReference>
<dbReference type="CDD" id="cd09327">
    <property type="entry name" value="LIM1_abLIM"/>
    <property type="match status" value="1"/>
</dbReference>
<dbReference type="SMART" id="SM00132">
    <property type="entry name" value="LIM"/>
    <property type="match status" value="4"/>
</dbReference>
<feature type="domain" description="LIM zinc-binding" evidence="14">
    <location>
        <begin position="84"/>
        <end position="143"/>
    </location>
</feature>
<evidence type="ECO:0000313" key="16">
    <source>
        <dbReference type="Ensembl" id="ENSCJPP00005023379.1"/>
    </source>
</evidence>
<feature type="compositionally biased region" description="Low complexity" evidence="13">
    <location>
        <begin position="281"/>
        <end position="297"/>
    </location>
</feature>
<keyword evidence="3" id="KW-0597">Phosphoprotein</keyword>
<dbReference type="SMART" id="SM00153">
    <property type="entry name" value="VHP"/>
    <property type="match status" value="1"/>
</dbReference>
<dbReference type="PROSITE" id="PS00478">
    <property type="entry name" value="LIM_DOMAIN_1"/>
    <property type="match status" value="3"/>
</dbReference>
<keyword evidence="4 12" id="KW-0479">Metal-binding</keyword>
<dbReference type="FunFam" id="2.10.110.10:FF:000053">
    <property type="entry name" value="Actin-binding LIM protein family, member 2"/>
    <property type="match status" value="1"/>
</dbReference>
<dbReference type="PANTHER" id="PTHR24213">
    <property type="entry name" value="ACTIN-BINDING LIM PROTEIN"/>
    <property type="match status" value="1"/>
</dbReference>
<reference evidence="16" key="2">
    <citation type="submission" date="2025-08" db="UniProtKB">
        <authorList>
            <consortium name="Ensembl"/>
        </authorList>
    </citation>
    <scope>IDENTIFICATION</scope>
</reference>
<dbReference type="PANTHER" id="PTHR24213:SF6">
    <property type="entry name" value="ACTIN-BINDING LIM PROTEIN 2"/>
    <property type="match status" value="1"/>
</dbReference>
<dbReference type="InterPro" id="IPR001781">
    <property type="entry name" value="Znf_LIM"/>
</dbReference>
<dbReference type="GO" id="GO:0051015">
    <property type="term" value="F:actin filament binding"/>
    <property type="evidence" value="ECO:0007669"/>
    <property type="project" value="TreeGrafter"/>
</dbReference>
<dbReference type="CDD" id="cd09330">
    <property type="entry name" value="LIM4_abLIM"/>
    <property type="match status" value="1"/>
</dbReference>
<dbReference type="SUPFAM" id="SSF47050">
    <property type="entry name" value="VHP, Villin headpiece domain"/>
    <property type="match status" value="1"/>
</dbReference>
<dbReference type="SUPFAM" id="SSF57716">
    <property type="entry name" value="Glucocorticoid receptor-like (DNA-binding domain)"/>
    <property type="match status" value="6"/>
</dbReference>
<feature type="domain" description="HP" evidence="15">
    <location>
        <begin position="525"/>
        <end position="593"/>
    </location>
</feature>
<dbReference type="InterPro" id="IPR051618">
    <property type="entry name" value="Actin-binding_LIM"/>
</dbReference>
<evidence type="ECO:0000256" key="12">
    <source>
        <dbReference type="PROSITE-ProRule" id="PRU00125"/>
    </source>
</evidence>
<dbReference type="FunFam" id="2.10.110.10:FF:000007">
    <property type="entry name" value="actin-binding LIM protein 1 isoform X1"/>
    <property type="match status" value="1"/>
</dbReference>
<dbReference type="FunFam" id="1.10.950.10:FF:000001">
    <property type="entry name" value="actin-binding LIM protein 1 isoform X2"/>
    <property type="match status" value="1"/>
</dbReference>
<feature type="compositionally biased region" description="Polar residues" evidence="13">
    <location>
        <begin position="458"/>
        <end position="472"/>
    </location>
</feature>
<evidence type="ECO:0000256" key="6">
    <source>
        <dbReference type="ARBA" id="ARBA00022833"/>
    </source>
</evidence>
<dbReference type="GeneTree" id="ENSGT00950000182850"/>
<dbReference type="PROSITE" id="PS51089">
    <property type="entry name" value="HP"/>
    <property type="match status" value="1"/>
</dbReference>
<accession>A0A8C2YFU2</accession>
<keyword evidence="7 12" id="KW-0440">LIM domain</keyword>
<feature type="region of interest" description="Disordered" evidence="13">
    <location>
        <begin position="272"/>
        <end position="297"/>
    </location>
</feature>
<evidence type="ECO:0000313" key="17">
    <source>
        <dbReference type="Proteomes" id="UP000694412"/>
    </source>
</evidence>
<comment type="function">
    <text evidence="8">May act as scaffold protein. May stimulate ABRA activity and ABRA-dependent SRF transcriptional activity.</text>
</comment>
<evidence type="ECO:0000256" key="2">
    <source>
        <dbReference type="ARBA" id="ARBA00022490"/>
    </source>
</evidence>
<organism evidence="16 17">
    <name type="scientific">Coturnix japonica</name>
    <name type="common">Japanese quail</name>
    <name type="synonym">Coturnix coturnix japonica</name>
    <dbReference type="NCBI Taxonomy" id="93934"/>
    <lineage>
        <taxon>Eukaryota</taxon>
        <taxon>Metazoa</taxon>
        <taxon>Chordata</taxon>
        <taxon>Craniata</taxon>
        <taxon>Vertebrata</taxon>
        <taxon>Euteleostomi</taxon>
        <taxon>Archelosauria</taxon>
        <taxon>Archosauria</taxon>
        <taxon>Dinosauria</taxon>
        <taxon>Saurischia</taxon>
        <taxon>Theropoda</taxon>
        <taxon>Coelurosauria</taxon>
        <taxon>Aves</taxon>
        <taxon>Neognathae</taxon>
        <taxon>Galloanserae</taxon>
        <taxon>Galliformes</taxon>
        <taxon>Phasianidae</taxon>
        <taxon>Perdicinae</taxon>
        <taxon>Coturnix</taxon>
    </lineage>
</organism>
<dbReference type="InterPro" id="IPR036886">
    <property type="entry name" value="Villin_headpiece_dom_sf"/>
</dbReference>
<dbReference type="Ensembl" id="ENSCJPT00005032036.1">
    <property type="protein sequence ID" value="ENSCJPP00005023379.1"/>
    <property type="gene ID" value="ENSCJPG00005018550.1"/>
</dbReference>
<dbReference type="InterPro" id="IPR003128">
    <property type="entry name" value="Villin_headpiece"/>
</dbReference>
<feature type="domain" description="LIM zinc-binding" evidence="14">
    <location>
        <begin position="153"/>
        <end position="212"/>
    </location>
</feature>
<dbReference type="Pfam" id="PF16182">
    <property type="entry name" value="AbLIM_anchor"/>
    <property type="match status" value="2"/>
</dbReference>
<keyword evidence="17" id="KW-1185">Reference proteome</keyword>
<evidence type="ECO:0000259" key="15">
    <source>
        <dbReference type="PROSITE" id="PS51089"/>
    </source>
</evidence>
<evidence type="ECO:0000256" key="1">
    <source>
        <dbReference type="ARBA" id="ARBA00004496"/>
    </source>
</evidence>
<reference evidence="16" key="3">
    <citation type="submission" date="2025-09" db="UniProtKB">
        <authorList>
            <consortium name="Ensembl"/>
        </authorList>
    </citation>
    <scope>IDENTIFICATION</scope>
</reference>
<feature type="compositionally biased region" description="Polar residues" evidence="13">
    <location>
        <begin position="435"/>
        <end position="451"/>
    </location>
</feature>
<dbReference type="GO" id="GO:0015629">
    <property type="term" value="C:actin cytoskeleton"/>
    <property type="evidence" value="ECO:0007669"/>
    <property type="project" value="TreeGrafter"/>
</dbReference>
<dbReference type="Proteomes" id="UP000694412">
    <property type="component" value="Chromosome 4"/>
</dbReference>
<dbReference type="GO" id="GO:0005737">
    <property type="term" value="C:cytoplasm"/>
    <property type="evidence" value="ECO:0007669"/>
    <property type="project" value="UniProtKB-SubCell"/>
</dbReference>
<evidence type="ECO:0000256" key="4">
    <source>
        <dbReference type="ARBA" id="ARBA00022723"/>
    </source>
</evidence>
<proteinExistence type="predicted"/>
<evidence type="ECO:0000256" key="5">
    <source>
        <dbReference type="ARBA" id="ARBA00022737"/>
    </source>
</evidence>
<dbReference type="Pfam" id="PF00412">
    <property type="entry name" value="LIM"/>
    <property type="match status" value="4"/>
</dbReference>
<keyword evidence="2" id="KW-0963">Cytoplasm</keyword>
<dbReference type="CDD" id="cd09329">
    <property type="entry name" value="LIM3_abLIM"/>
    <property type="match status" value="1"/>
</dbReference>
<dbReference type="Gene3D" id="1.10.950.10">
    <property type="entry name" value="Villin headpiece domain"/>
    <property type="match status" value="1"/>
</dbReference>
<evidence type="ECO:0000256" key="8">
    <source>
        <dbReference type="ARBA" id="ARBA00060056"/>
    </source>
</evidence>
<dbReference type="InterPro" id="IPR032402">
    <property type="entry name" value="AbLIM_anchor"/>
</dbReference>
<dbReference type="GO" id="GO:0046872">
    <property type="term" value="F:metal ion binding"/>
    <property type="evidence" value="ECO:0007669"/>
    <property type="project" value="UniProtKB-KW"/>
</dbReference>
<comment type="subunit">
    <text evidence="9">Interacts with F-actin and ABRA.</text>
</comment>
<dbReference type="FunFam" id="2.10.110.10:FF:000003">
    <property type="entry name" value="actin-binding LIM protein 1 isoform X1"/>
    <property type="match status" value="1"/>
</dbReference>
<evidence type="ECO:0000256" key="10">
    <source>
        <dbReference type="ARBA" id="ARBA00071022"/>
    </source>
</evidence>
<dbReference type="CDD" id="cd09328">
    <property type="entry name" value="LIM2_abLIM"/>
    <property type="match status" value="1"/>
</dbReference>
<sequence length="593" mass="66692">MSTGTVSQPQAVHSQLEKPSSTAILCNTCGKPCKGEVLRVQNKYFHIKCFVCKACGCDLAQGGFFVRQGDYICTLDYQRLYGTRCFSCDEFIEGEVVSALGKTYHPDCFVCAVCRLPFPAGDRVTFNGKECICQKCSLPPSSSTGSFPAQNLRNCGGCGSEIKNGQSLVALDKHWHLGCFKCNTCGKLLNAEYISKDGIPYCETDYHAKFGIRCDNCEKYITGRVLEAGDKHYHPTCARCSRCNQMFTEGEEMYLQGTSIWHPVCRQAAKAEEKNKETRTSSESIISVPASSTSGSPSRVIYAKLGDEILDYRDLAALPKNKAIYNIDRPDMISYSPYISYSSDDRHSYGESPQLLSPTLTEGDQDDRSFKQYRTSSPSSAGSLGYGRYTPTSHSPQHYSRPALRRSEGEEGSLDQDNKKLKTSWLILKGDMDTRTNSPDSDTRSLSLTSGTDRENFQRAQEGTTTMYSRFPYSKSTSLPGYGRNGLHQPENMGPYETDQEASWGMKEYKVRRAFPTLEEQSDSALPSKIYPYETLIVTNRVRVKLPKDVDRTRLERHLSPEEFQEVFKMSIEEFDRLALWKRNDLKKKALLF</sequence>
<dbReference type="GO" id="GO:0030032">
    <property type="term" value="P:lamellipodium assembly"/>
    <property type="evidence" value="ECO:0007669"/>
    <property type="project" value="TreeGrafter"/>
</dbReference>
<dbReference type="FunFam" id="2.10.110.10:FF:000171">
    <property type="entry name" value="Actin-binding LIM protein family member 2"/>
    <property type="match status" value="1"/>
</dbReference>
<keyword evidence="6 12" id="KW-0862">Zinc</keyword>
<feature type="region of interest" description="Disordered" evidence="13">
    <location>
        <begin position="343"/>
        <end position="418"/>
    </location>
</feature>
<dbReference type="AlphaFoldDB" id="A0A8C2YFU2"/>
<evidence type="ECO:0000256" key="3">
    <source>
        <dbReference type="ARBA" id="ARBA00022553"/>
    </source>
</evidence>
<dbReference type="GO" id="GO:0007010">
    <property type="term" value="P:cytoskeleton organization"/>
    <property type="evidence" value="ECO:0007669"/>
    <property type="project" value="InterPro"/>
</dbReference>
<name>A0A8C2YFU2_COTJA</name>
<feature type="region of interest" description="Disordered" evidence="13">
    <location>
        <begin position="431"/>
        <end position="472"/>
    </location>
</feature>
<evidence type="ECO:0000259" key="14">
    <source>
        <dbReference type="PROSITE" id="PS50023"/>
    </source>
</evidence>
<keyword evidence="5" id="KW-0677">Repeat</keyword>
<dbReference type="Pfam" id="PF02209">
    <property type="entry name" value="VHP"/>
    <property type="match status" value="1"/>
</dbReference>
<dbReference type="Gene3D" id="2.10.110.10">
    <property type="entry name" value="Cysteine Rich Protein"/>
    <property type="match status" value="4"/>
</dbReference>
<comment type="subcellular location">
    <subcellularLocation>
        <location evidence="1">Cytoplasm</location>
    </subcellularLocation>
</comment>
<evidence type="ECO:0000256" key="13">
    <source>
        <dbReference type="SAM" id="MobiDB-lite"/>
    </source>
</evidence>
<reference evidence="16" key="1">
    <citation type="submission" date="2015-11" db="EMBL/GenBank/DDBJ databases">
        <authorList>
            <consortium name="International Coturnix japonica Genome Analysis Consortium"/>
            <person name="Warren W."/>
            <person name="Burt D.W."/>
            <person name="Antin P.B."/>
            <person name="Lanford R."/>
            <person name="Gros J."/>
            <person name="Wilson R.K."/>
        </authorList>
    </citation>
    <scope>NUCLEOTIDE SEQUENCE [LARGE SCALE GENOMIC DNA]</scope>
</reference>
<evidence type="ECO:0000256" key="9">
    <source>
        <dbReference type="ARBA" id="ARBA00065493"/>
    </source>
</evidence>
<gene>
    <name evidence="16" type="primary">ABLIM2</name>
</gene>